<sequence length="84" mass="9959">MVATLVDTCKIICIFDALDECCEMDQRRLIKKLQAFYRQPSLSTEEICLKFLVTSRLYDEIQDHFRAITDFFPHMHIKGEKQND</sequence>
<evidence type="ECO:0000259" key="2">
    <source>
        <dbReference type="Pfam" id="PF24883"/>
    </source>
</evidence>
<reference evidence="3" key="1">
    <citation type="submission" date="2021-07" db="EMBL/GenBank/DDBJ databases">
        <authorList>
            <person name="Branca A.L. A."/>
        </authorList>
    </citation>
    <scope>NUCLEOTIDE SEQUENCE</scope>
</reference>
<name>A0A9W4JUL6_9EURO</name>
<organism evidence="3 4">
    <name type="scientific">Penicillium salamii</name>
    <dbReference type="NCBI Taxonomy" id="1612424"/>
    <lineage>
        <taxon>Eukaryota</taxon>
        <taxon>Fungi</taxon>
        <taxon>Dikarya</taxon>
        <taxon>Ascomycota</taxon>
        <taxon>Pezizomycotina</taxon>
        <taxon>Eurotiomycetes</taxon>
        <taxon>Eurotiomycetidae</taxon>
        <taxon>Eurotiales</taxon>
        <taxon>Aspergillaceae</taxon>
        <taxon>Penicillium</taxon>
    </lineage>
</organism>
<dbReference type="OrthoDB" id="4368006at2759"/>
<accession>A0A9W4JUL6</accession>
<dbReference type="EMBL" id="CAJVPA010000228">
    <property type="protein sequence ID" value="CAG8415526.1"/>
    <property type="molecule type" value="Genomic_DNA"/>
</dbReference>
<feature type="domain" description="Nephrocystin 3-like N-terminal" evidence="2">
    <location>
        <begin position="8"/>
        <end position="56"/>
    </location>
</feature>
<evidence type="ECO:0000313" key="4">
    <source>
        <dbReference type="Proteomes" id="UP001152646"/>
    </source>
</evidence>
<evidence type="ECO:0000256" key="1">
    <source>
        <dbReference type="ARBA" id="ARBA00022737"/>
    </source>
</evidence>
<protein>
    <recommendedName>
        <fullName evidence="2">Nephrocystin 3-like N-terminal domain-containing protein</fullName>
    </recommendedName>
</protein>
<keyword evidence="1" id="KW-0677">Repeat</keyword>
<evidence type="ECO:0000313" key="3">
    <source>
        <dbReference type="EMBL" id="CAG8415526.1"/>
    </source>
</evidence>
<dbReference type="InterPro" id="IPR056884">
    <property type="entry name" value="NPHP3-like_N"/>
</dbReference>
<dbReference type="Pfam" id="PF24883">
    <property type="entry name" value="NPHP3_N"/>
    <property type="match status" value="1"/>
</dbReference>
<comment type="caution">
    <text evidence="3">The sequence shown here is derived from an EMBL/GenBank/DDBJ whole genome shotgun (WGS) entry which is preliminary data.</text>
</comment>
<dbReference type="Proteomes" id="UP001152646">
    <property type="component" value="Unassembled WGS sequence"/>
</dbReference>
<dbReference type="AlphaFoldDB" id="A0A9W4JUL6"/>
<proteinExistence type="predicted"/>
<gene>
    <name evidence="3" type="ORF">PSALAMII_LOCUS9652</name>
</gene>